<dbReference type="EMBL" id="ML143387">
    <property type="protein sequence ID" value="TBU35086.1"/>
    <property type="molecule type" value="Genomic_DNA"/>
</dbReference>
<evidence type="ECO:0000313" key="1">
    <source>
        <dbReference type="EMBL" id="TBU35086.1"/>
    </source>
</evidence>
<dbReference type="Proteomes" id="UP000292957">
    <property type="component" value="Unassembled WGS sequence"/>
</dbReference>
<protein>
    <submittedName>
        <fullName evidence="1">Uncharacterized protein</fullName>
    </submittedName>
</protein>
<accession>A0A4Q9N819</accession>
<organism evidence="1">
    <name type="scientific">Dichomitus squalens</name>
    <dbReference type="NCBI Taxonomy" id="114155"/>
    <lineage>
        <taxon>Eukaryota</taxon>
        <taxon>Fungi</taxon>
        <taxon>Dikarya</taxon>
        <taxon>Basidiomycota</taxon>
        <taxon>Agaricomycotina</taxon>
        <taxon>Agaricomycetes</taxon>
        <taxon>Polyporales</taxon>
        <taxon>Polyporaceae</taxon>
        <taxon>Dichomitus</taxon>
    </lineage>
</organism>
<dbReference type="AlphaFoldDB" id="A0A4Q9N819"/>
<name>A0A4Q9N819_9APHY</name>
<proteinExistence type="predicted"/>
<sequence length="85" mass="9682">MYTSICHRQLCRRVFTLRYPLDSASGLLTAITPCIGIIHISRPFCGGGARHQCASFQSFCIVRWWFAGKGSMWAQPLHLPRMRGR</sequence>
<gene>
    <name evidence="1" type="ORF">BD311DRAFT_202895</name>
</gene>
<reference evidence="1" key="1">
    <citation type="submission" date="2019-01" db="EMBL/GenBank/DDBJ databases">
        <title>Draft genome sequences of three monokaryotic isolates of the white-rot basidiomycete fungus Dichomitus squalens.</title>
        <authorList>
            <consortium name="DOE Joint Genome Institute"/>
            <person name="Lopez S.C."/>
            <person name="Andreopoulos B."/>
            <person name="Pangilinan J."/>
            <person name="Lipzen A."/>
            <person name="Riley R."/>
            <person name="Ahrendt S."/>
            <person name="Ng V."/>
            <person name="Barry K."/>
            <person name="Daum C."/>
            <person name="Grigoriev I.V."/>
            <person name="Hilden K.S."/>
            <person name="Makela M.R."/>
            <person name="de Vries R.P."/>
        </authorList>
    </citation>
    <scope>NUCLEOTIDE SEQUENCE [LARGE SCALE GENOMIC DNA]</scope>
    <source>
        <strain evidence="1">OM18370.1</strain>
    </source>
</reference>